<dbReference type="EMBL" id="AP011548">
    <property type="protein sequence ID" value="BAI40960.1"/>
    <property type="molecule type" value="Genomic_DNA"/>
</dbReference>
<dbReference type="GO" id="GO:0003677">
    <property type="term" value="F:DNA binding"/>
    <property type="evidence" value="ECO:0007669"/>
    <property type="project" value="InterPro"/>
</dbReference>
<organism evidence="5 6">
    <name type="scientific">Lacticaseibacillus rhamnosus (strain ATCC 53103 / LMG 18243 / GG)</name>
    <name type="common">Lactobacillus rhamnosus</name>
    <dbReference type="NCBI Taxonomy" id="568703"/>
    <lineage>
        <taxon>Bacteria</taxon>
        <taxon>Bacillati</taxon>
        <taxon>Bacillota</taxon>
        <taxon>Bacilli</taxon>
        <taxon>Lactobacillales</taxon>
        <taxon>Lactobacillaceae</taxon>
        <taxon>Lacticaseibacillus</taxon>
    </lineage>
</organism>
<gene>
    <name evidence="5" type="ordered locus">LRHM_0433</name>
</gene>
<dbReference type="Proteomes" id="UP000002067">
    <property type="component" value="Chromosome"/>
</dbReference>
<dbReference type="Pfam" id="PF00580">
    <property type="entry name" value="UvrD-helicase"/>
    <property type="match status" value="1"/>
</dbReference>
<dbReference type="KEGG" id="lrg:LRHM_0433"/>
<evidence type="ECO:0000313" key="6">
    <source>
        <dbReference type="Proteomes" id="UP000002067"/>
    </source>
</evidence>
<evidence type="ECO:0000313" key="5">
    <source>
        <dbReference type="EMBL" id="BAI40960.1"/>
    </source>
</evidence>
<dbReference type="KEGG" id="lrh:LGG_00449"/>
<dbReference type="AlphaFoldDB" id="A0A7S7FMF0"/>
<protein>
    <submittedName>
        <fullName evidence="5">Uncharacterized protein</fullName>
    </submittedName>
</protein>
<reference evidence="5 6" key="1">
    <citation type="journal article" date="2009" name="J. Bacteriol.">
        <title>Complete genome sequence of the probiotic Lactobacillus rhamnosus ATCC 53103.</title>
        <authorList>
            <person name="Morita H."/>
            <person name="Toh H."/>
            <person name="Oshima K."/>
            <person name="Murakami M."/>
            <person name="Taylor T.D."/>
            <person name="Igimi S."/>
            <person name="Hattori M."/>
        </authorList>
    </citation>
    <scope>NUCLEOTIDE SEQUENCE [LARGE SCALE GENOMIC DNA]</scope>
    <source>
        <strain evidence="6">ATCC 53103 / LMG 18243 / GG [Tokyo]</strain>
    </source>
</reference>
<dbReference type="PANTHER" id="PTHR11070:SF3">
    <property type="entry name" value="DNA 3'-5' HELICASE"/>
    <property type="match status" value="1"/>
</dbReference>
<dbReference type="Gene3D" id="3.40.50.300">
    <property type="entry name" value="P-loop containing nucleotide triphosphate hydrolases"/>
    <property type="match status" value="2"/>
</dbReference>
<evidence type="ECO:0000256" key="3">
    <source>
        <dbReference type="ARBA" id="ARBA00022806"/>
    </source>
</evidence>
<dbReference type="GO" id="GO:0016787">
    <property type="term" value="F:hydrolase activity"/>
    <property type="evidence" value="ECO:0007669"/>
    <property type="project" value="UniProtKB-UniRule"/>
</dbReference>
<keyword evidence="3" id="KW-0347">Helicase</keyword>
<keyword evidence="2" id="KW-0378">Hydrolase</keyword>
<dbReference type="InterPro" id="IPR027417">
    <property type="entry name" value="P-loop_NTPase"/>
</dbReference>
<evidence type="ECO:0000256" key="4">
    <source>
        <dbReference type="ARBA" id="ARBA00022840"/>
    </source>
</evidence>
<accession>A0A7S7FMF0</accession>
<name>A0A7S7FMF0_LACRG</name>
<dbReference type="GO" id="GO:0005829">
    <property type="term" value="C:cytosol"/>
    <property type="evidence" value="ECO:0007669"/>
    <property type="project" value="TreeGrafter"/>
</dbReference>
<dbReference type="PANTHER" id="PTHR11070">
    <property type="entry name" value="UVRD / RECB / PCRA DNA HELICASE FAMILY MEMBER"/>
    <property type="match status" value="1"/>
</dbReference>
<dbReference type="InterPro" id="IPR000212">
    <property type="entry name" value="DNA_helicase_UvrD/REP"/>
</dbReference>
<dbReference type="PROSITE" id="PS51198">
    <property type="entry name" value="UVRD_HELICASE_ATP_BIND"/>
    <property type="match status" value="1"/>
</dbReference>
<keyword evidence="1" id="KW-0547">Nucleotide-binding</keyword>
<dbReference type="GO" id="GO:0000725">
    <property type="term" value="P:recombinational repair"/>
    <property type="evidence" value="ECO:0007669"/>
    <property type="project" value="TreeGrafter"/>
</dbReference>
<proteinExistence type="predicted"/>
<keyword evidence="4" id="KW-0067">ATP-binding</keyword>
<dbReference type="GO" id="GO:0043138">
    <property type="term" value="F:3'-5' DNA helicase activity"/>
    <property type="evidence" value="ECO:0007669"/>
    <property type="project" value="TreeGrafter"/>
</dbReference>
<dbReference type="SUPFAM" id="SSF52540">
    <property type="entry name" value="P-loop containing nucleoside triphosphate hydrolases"/>
    <property type="match status" value="1"/>
</dbReference>
<evidence type="ECO:0000256" key="2">
    <source>
        <dbReference type="ARBA" id="ARBA00022801"/>
    </source>
</evidence>
<dbReference type="InterPro" id="IPR014016">
    <property type="entry name" value="UvrD-like_ATP-bd"/>
</dbReference>
<dbReference type="GO" id="GO:0005524">
    <property type="term" value="F:ATP binding"/>
    <property type="evidence" value="ECO:0007669"/>
    <property type="project" value="UniProtKB-UniRule"/>
</dbReference>
<evidence type="ECO:0000256" key="1">
    <source>
        <dbReference type="ARBA" id="ARBA00022741"/>
    </source>
</evidence>
<sequence>MNLMQIESILLHGAHFTAEQREVIQAIGRIDVVAGPGSGKTTVLAAKVLRLLTTRNYEDKGICCITHTNVAVKEILARLKLAGVDEIEYPNFVGTIQSFMDKFLGKTAFATVLPGVTLKLLDDEKFYEKYDKNFRRIVKDYRSDWNVPKPSKNGCKLVILDDGSFYYTNRHQNQRCQYAINRACEWLLRDGYVSYSDLKSLSYWYLSKHRDELSVAFEKRFSYLMIDEAQDTDWIQFAIINGLANGKQLNVQRFGDPYQALYTIYGSETEDSWNPRPDNEFYQTKEISETTRFGSLIAAVVKHVCVQEYEQFHSNQELNFFPKYFMTYETGDELKEKHTRLIEDAASSNPNFRILQKPDAIVGIMHSDIIKVEPKYSKEGSEQRAHERSVSEIYALVIKLLANANGVSFMEESVLIRNNHDSNLELADVIQKLAKQNISLNEVQYHLYSLIGSETISEAYLQRECKHLLQDVSNLEGEPERMNLSTVHREFATIHGVKGETHRSTLLLLTSCVHMKFNEEDKINKFFKTIFPYLLGDRPDFSSDPEIEQLQRDCLKLAYVALSRPKYLLAVAIPSQDLADEKKTSLLTHGWVEAK</sequence>